<keyword evidence="15" id="KW-1185">Reference proteome</keyword>
<dbReference type="SUPFAM" id="SSF46894">
    <property type="entry name" value="C-terminal effector domain of the bipartite response regulators"/>
    <property type="match status" value="1"/>
</dbReference>
<dbReference type="Proteomes" id="UP000287649">
    <property type="component" value="Unassembled WGS sequence"/>
</dbReference>
<dbReference type="Pfam" id="PF00072">
    <property type="entry name" value="Response_reg"/>
    <property type="match status" value="1"/>
</dbReference>
<keyword evidence="6" id="KW-0805">Transcription regulation</keyword>
<organism evidence="14 15">
    <name type="scientific">Pseudidiomarina homiensis</name>
    <dbReference type="NCBI Taxonomy" id="364198"/>
    <lineage>
        <taxon>Bacteria</taxon>
        <taxon>Pseudomonadati</taxon>
        <taxon>Pseudomonadota</taxon>
        <taxon>Gammaproteobacteria</taxon>
        <taxon>Alteromonadales</taxon>
        <taxon>Idiomarinaceae</taxon>
        <taxon>Pseudidiomarina</taxon>
    </lineage>
</organism>
<dbReference type="Gene3D" id="6.10.250.690">
    <property type="match status" value="1"/>
</dbReference>
<dbReference type="GO" id="GO:0000976">
    <property type="term" value="F:transcription cis-regulatory region binding"/>
    <property type="evidence" value="ECO:0007669"/>
    <property type="project" value="TreeGrafter"/>
</dbReference>
<keyword evidence="7 11" id="KW-0238">DNA-binding</keyword>
<dbReference type="InterPro" id="IPR001867">
    <property type="entry name" value="OmpR/PhoB-type_DNA-bd"/>
</dbReference>
<protein>
    <submittedName>
        <fullName evidence="14">Two-component system response regulator ArcA</fullName>
    </submittedName>
</protein>
<evidence type="ECO:0000256" key="4">
    <source>
        <dbReference type="ARBA" id="ARBA00022553"/>
    </source>
</evidence>
<evidence type="ECO:0000259" key="12">
    <source>
        <dbReference type="PROSITE" id="PS50110"/>
    </source>
</evidence>
<dbReference type="GO" id="GO:0032993">
    <property type="term" value="C:protein-DNA complex"/>
    <property type="evidence" value="ECO:0007669"/>
    <property type="project" value="TreeGrafter"/>
</dbReference>
<dbReference type="InterPro" id="IPR011006">
    <property type="entry name" value="CheY-like_superfamily"/>
</dbReference>
<dbReference type="Gene3D" id="1.10.10.10">
    <property type="entry name" value="Winged helix-like DNA-binding domain superfamily/Winged helix DNA-binding domain"/>
    <property type="match status" value="1"/>
</dbReference>
<dbReference type="GO" id="GO:0005829">
    <property type="term" value="C:cytosol"/>
    <property type="evidence" value="ECO:0007669"/>
    <property type="project" value="TreeGrafter"/>
</dbReference>
<dbReference type="Pfam" id="PF00486">
    <property type="entry name" value="Trans_reg_C"/>
    <property type="match status" value="1"/>
</dbReference>
<evidence type="ECO:0000256" key="3">
    <source>
        <dbReference type="ARBA" id="ARBA00022491"/>
    </source>
</evidence>
<keyword evidence="8" id="KW-0010">Activator</keyword>
<dbReference type="InterPro" id="IPR036388">
    <property type="entry name" value="WH-like_DNA-bd_sf"/>
</dbReference>
<dbReference type="Gene3D" id="3.40.50.2300">
    <property type="match status" value="1"/>
</dbReference>
<keyword evidence="2" id="KW-0963">Cytoplasm</keyword>
<evidence type="ECO:0000256" key="8">
    <source>
        <dbReference type="ARBA" id="ARBA00023159"/>
    </source>
</evidence>
<feature type="modified residue" description="4-aspartylphosphate" evidence="10">
    <location>
        <position position="54"/>
    </location>
</feature>
<dbReference type="InterPro" id="IPR016032">
    <property type="entry name" value="Sig_transdc_resp-reg_C-effctor"/>
</dbReference>
<dbReference type="InterPro" id="IPR039420">
    <property type="entry name" value="WalR-like"/>
</dbReference>
<dbReference type="EMBL" id="PIPX01000001">
    <property type="protein sequence ID" value="RUO56339.1"/>
    <property type="molecule type" value="Genomic_DNA"/>
</dbReference>
<comment type="subcellular location">
    <subcellularLocation>
        <location evidence="1">Cytoplasm</location>
    </subcellularLocation>
</comment>
<evidence type="ECO:0000256" key="9">
    <source>
        <dbReference type="ARBA" id="ARBA00023163"/>
    </source>
</evidence>
<dbReference type="RefSeq" id="WP_126771505.1">
    <property type="nucleotide sequence ID" value="NZ_JANQBU010000001.1"/>
</dbReference>
<dbReference type="PANTHER" id="PTHR48111">
    <property type="entry name" value="REGULATOR OF RPOS"/>
    <property type="match status" value="1"/>
</dbReference>
<keyword evidence="4 10" id="KW-0597">Phosphoprotein</keyword>
<evidence type="ECO:0000256" key="1">
    <source>
        <dbReference type="ARBA" id="ARBA00004496"/>
    </source>
</evidence>
<comment type="caution">
    <text evidence="14">The sequence shown here is derived from an EMBL/GenBank/DDBJ whole genome shotgun (WGS) entry which is preliminary data.</text>
</comment>
<evidence type="ECO:0000256" key="6">
    <source>
        <dbReference type="ARBA" id="ARBA00023015"/>
    </source>
</evidence>
<feature type="DNA-binding region" description="OmpR/PhoB-type" evidence="11">
    <location>
        <begin position="135"/>
        <end position="235"/>
    </location>
</feature>
<evidence type="ECO:0000313" key="15">
    <source>
        <dbReference type="Proteomes" id="UP000287649"/>
    </source>
</evidence>
<dbReference type="AlphaFoldDB" id="A0A432Y5T2"/>
<dbReference type="CDD" id="cd00383">
    <property type="entry name" value="trans_reg_C"/>
    <property type="match status" value="1"/>
</dbReference>
<keyword evidence="3" id="KW-0678">Repressor</keyword>
<dbReference type="GO" id="GO:0006355">
    <property type="term" value="P:regulation of DNA-templated transcription"/>
    <property type="evidence" value="ECO:0007669"/>
    <property type="project" value="InterPro"/>
</dbReference>
<gene>
    <name evidence="14" type="ORF">CWI70_06205</name>
</gene>
<accession>A0A432Y5T2</accession>
<dbReference type="InterPro" id="IPR001789">
    <property type="entry name" value="Sig_transdc_resp-reg_receiver"/>
</dbReference>
<dbReference type="SMART" id="SM00448">
    <property type="entry name" value="REC"/>
    <property type="match status" value="1"/>
</dbReference>
<dbReference type="NCBIfam" id="NF008378">
    <property type="entry name" value="PRK11173.1"/>
    <property type="match status" value="1"/>
</dbReference>
<reference evidence="15" key="1">
    <citation type="journal article" date="2018" name="Front. Microbiol.">
        <title>Genome-Based Analysis Reveals the Taxonomy and Diversity of the Family Idiomarinaceae.</title>
        <authorList>
            <person name="Liu Y."/>
            <person name="Lai Q."/>
            <person name="Shao Z."/>
        </authorList>
    </citation>
    <scope>NUCLEOTIDE SEQUENCE [LARGE SCALE GENOMIC DNA]</scope>
    <source>
        <strain evidence="15">PO-M2</strain>
    </source>
</reference>
<dbReference type="SMART" id="SM00862">
    <property type="entry name" value="Trans_reg_C"/>
    <property type="match status" value="1"/>
</dbReference>
<feature type="domain" description="OmpR/PhoB-type" evidence="13">
    <location>
        <begin position="135"/>
        <end position="235"/>
    </location>
</feature>
<dbReference type="PROSITE" id="PS50110">
    <property type="entry name" value="RESPONSE_REGULATORY"/>
    <property type="match status" value="1"/>
</dbReference>
<evidence type="ECO:0000256" key="10">
    <source>
        <dbReference type="PROSITE-ProRule" id="PRU00169"/>
    </source>
</evidence>
<dbReference type="PANTHER" id="PTHR48111:SF55">
    <property type="entry name" value="AEROBIC RESPIRATION CONTROL PROTEIN ARCA"/>
    <property type="match status" value="1"/>
</dbReference>
<evidence type="ECO:0000256" key="2">
    <source>
        <dbReference type="ARBA" id="ARBA00022490"/>
    </source>
</evidence>
<sequence>MMSARLLIVEDEVVTRNTLTRLFQQEGYDVYDAADGMQMQRIMARQQVDLVIMDVNLPGKSGIELAENFRESENVGLIFLTGRDAEEDRLLALELGADDYIIKPYNPKELLMRVRNLYRRIEALKSQQKTIGHDSVVYEFNGWRLESDSRCMFSPDGKMFRLPKSEYRAMELFLSNPGKILDRETLVKKMLDRELRPNDRTVDVAIRRIRRHFEADNSSPNLITTIHGEGYRFVGEVAIRHLDQPSLNTPSV</sequence>
<evidence type="ECO:0000256" key="11">
    <source>
        <dbReference type="PROSITE-ProRule" id="PRU01091"/>
    </source>
</evidence>
<proteinExistence type="predicted"/>
<dbReference type="OrthoDB" id="9802426at2"/>
<dbReference type="GO" id="GO:0000156">
    <property type="term" value="F:phosphorelay response regulator activity"/>
    <property type="evidence" value="ECO:0007669"/>
    <property type="project" value="TreeGrafter"/>
</dbReference>
<dbReference type="PROSITE" id="PS51755">
    <property type="entry name" value="OMPR_PHOB"/>
    <property type="match status" value="1"/>
</dbReference>
<evidence type="ECO:0000256" key="5">
    <source>
        <dbReference type="ARBA" id="ARBA00023012"/>
    </source>
</evidence>
<evidence type="ECO:0000313" key="14">
    <source>
        <dbReference type="EMBL" id="RUO56339.1"/>
    </source>
</evidence>
<evidence type="ECO:0000256" key="7">
    <source>
        <dbReference type="ARBA" id="ARBA00023125"/>
    </source>
</evidence>
<evidence type="ECO:0000259" key="13">
    <source>
        <dbReference type="PROSITE" id="PS51755"/>
    </source>
</evidence>
<keyword evidence="5" id="KW-0902">Two-component regulatory system</keyword>
<name>A0A432Y5T2_9GAMM</name>
<keyword evidence="9" id="KW-0804">Transcription</keyword>
<feature type="domain" description="Response regulatory" evidence="12">
    <location>
        <begin position="5"/>
        <end position="118"/>
    </location>
</feature>
<dbReference type="SUPFAM" id="SSF52172">
    <property type="entry name" value="CheY-like"/>
    <property type="match status" value="1"/>
</dbReference>